<dbReference type="RefSeq" id="WP_200355287.1">
    <property type="nucleotide sequence ID" value="NZ_JAENIL010000014.1"/>
</dbReference>
<dbReference type="SUPFAM" id="SSF53597">
    <property type="entry name" value="Dihydrofolate reductase-like"/>
    <property type="match status" value="1"/>
</dbReference>
<name>A0A934VQM7_9BACT</name>
<comment type="caution">
    <text evidence="2">The sequence shown here is derived from an EMBL/GenBank/DDBJ whole genome shotgun (WGS) entry which is preliminary data.</text>
</comment>
<dbReference type="Gene3D" id="3.40.430.10">
    <property type="entry name" value="Dihydrofolate Reductase, subunit A"/>
    <property type="match status" value="1"/>
</dbReference>
<dbReference type="InterPro" id="IPR024072">
    <property type="entry name" value="DHFR-like_dom_sf"/>
</dbReference>
<organism evidence="2 3">
    <name type="scientific">Pelagicoccus mobilis</name>
    <dbReference type="NCBI Taxonomy" id="415221"/>
    <lineage>
        <taxon>Bacteria</taxon>
        <taxon>Pseudomonadati</taxon>
        <taxon>Verrucomicrobiota</taxon>
        <taxon>Opitutia</taxon>
        <taxon>Puniceicoccales</taxon>
        <taxon>Pelagicoccaceae</taxon>
        <taxon>Pelagicoccus</taxon>
    </lineage>
</organism>
<evidence type="ECO:0000313" key="2">
    <source>
        <dbReference type="EMBL" id="MBK1877070.1"/>
    </source>
</evidence>
<accession>A0A934VQM7</accession>
<sequence>MSNYVYIATSLDGYIATPDGGVEWLDDAPNPDGSDFGFAEFISRVDGILMGRGTFEKVLSFDMPWMYEKPVYVLSNSLSSVPEELEGKVMIVRGALREVLDRLSKEGVENLYVDGGKVIQSFLRERLIDELIITRIPKLLGKGIPLFGDLDEIMNFEHMETEVLNNYMVKSRYRLAD</sequence>
<evidence type="ECO:0000259" key="1">
    <source>
        <dbReference type="Pfam" id="PF01872"/>
    </source>
</evidence>
<protein>
    <submittedName>
        <fullName evidence="2">Dihydrofolate reductase</fullName>
    </submittedName>
</protein>
<dbReference type="PANTHER" id="PTHR38011:SF11">
    <property type="entry name" value="2,5-DIAMINO-6-RIBOSYLAMINO-4(3H)-PYRIMIDINONE 5'-PHOSPHATE REDUCTASE"/>
    <property type="match status" value="1"/>
</dbReference>
<keyword evidence="3" id="KW-1185">Reference proteome</keyword>
<feature type="domain" description="Bacterial bifunctional deaminase-reductase C-terminal" evidence="1">
    <location>
        <begin position="7"/>
        <end position="167"/>
    </location>
</feature>
<proteinExistence type="predicted"/>
<dbReference type="Proteomes" id="UP000617628">
    <property type="component" value="Unassembled WGS sequence"/>
</dbReference>
<dbReference type="GO" id="GO:0008703">
    <property type="term" value="F:5-amino-6-(5-phosphoribosylamino)uracil reductase activity"/>
    <property type="evidence" value="ECO:0007669"/>
    <property type="project" value="InterPro"/>
</dbReference>
<dbReference type="Pfam" id="PF01872">
    <property type="entry name" value="RibD_C"/>
    <property type="match status" value="1"/>
</dbReference>
<dbReference type="InterPro" id="IPR050765">
    <property type="entry name" value="Riboflavin_Biosynth_HTPR"/>
</dbReference>
<gene>
    <name evidence="2" type="ORF">JIN87_09335</name>
</gene>
<evidence type="ECO:0000313" key="3">
    <source>
        <dbReference type="Proteomes" id="UP000617628"/>
    </source>
</evidence>
<dbReference type="AlphaFoldDB" id="A0A934VQM7"/>
<dbReference type="PANTHER" id="PTHR38011">
    <property type="entry name" value="DIHYDROFOLATE REDUCTASE FAMILY PROTEIN (AFU_ORTHOLOGUE AFUA_8G06820)"/>
    <property type="match status" value="1"/>
</dbReference>
<dbReference type="InterPro" id="IPR002734">
    <property type="entry name" value="RibDG_C"/>
</dbReference>
<dbReference type="EMBL" id="JAENIL010000014">
    <property type="protein sequence ID" value="MBK1877070.1"/>
    <property type="molecule type" value="Genomic_DNA"/>
</dbReference>
<dbReference type="GO" id="GO:0009231">
    <property type="term" value="P:riboflavin biosynthetic process"/>
    <property type="evidence" value="ECO:0007669"/>
    <property type="project" value="InterPro"/>
</dbReference>
<reference evidence="2" key="1">
    <citation type="submission" date="2021-01" db="EMBL/GenBank/DDBJ databases">
        <title>Modified the classification status of verrucomicrobia.</title>
        <authorList>
            <person name="Feng X."/>
        </authorList>
    </citation>
    <scope>NUCLEOTIDE SEQUENCE</scope>
    <source>
        <strain evidence="2">KCTC 13126</strain>
    </source>
</reference>